<name>A0A1W1BB92_9ZZZZ</name>
<accession>A0A1W1BB92</accession>
<evidence type="ECO:0000313" key="1">
    <source>
        <dbReference type="EMBL" id="SFV50735.1"/>
    </source>
</evidence>
<dbReference type="InterPro" id="IPR029063">
    <property type="entry name" value="SAM-dependent_MTases_sf"/>
</dbReference>
<protein>
    <recommendedName>
        <fullName evidence="2">Methyltransferase domain-containing protein</fullName>
    </recommendedName>
</protein>
<dbReference type="AlphaFoldDB" id="A0A1W1BB92"/>
<dbReference type="Gene3D" id="3.40.50.150">
    <property type="entry name" value="Vaccinia Virus protein VP39"/>
    <property type="match status" value="1"/>
</dbReference>
<sequence>MPKINSLKFYSNAIKKHGISAKGLNWLSRENQELRFREIMHLLPETLSTYSIGDAGCGFGDFYHYLLKQNAVPKLYTGVDSLVEMVRLASTHTQGEILHLDICKEPLPVRDYYICSGALNILTPFETHLFIQNCYKSCAKAFIFNTLYGDNISVTYNYMQKLSIENIAKTLKVKKIIYRNNYIKNDITVMFLK</sequence>
<dbReference type="EMBL" id="FPHF01000011">
    <property type="protein sequence ID" value="SFV50735.1"/>
    <property type="molecule type" value="Genomic_DNA"/>
</dbReference>
<organism evidence="1">
    <name type="scientific">hydrothermal vent metagenome</name>
    <dbReference type="NCBI Taxonomy" id="652676"/>
    <lineage>
        <taxon>unclassified sequences</taxon>
        <taxon>metagenomes</taxon>
        <taxon>ecological metagenomes</taxon>
    </lineage>
</organism>
<gene>
    <name evidence="1" type="ORF">MNB_SM-4-442</name>
</gene>
<dbReference type="SUPFAM" id="SSF53335">
    <property type="entry name" value="S-adenosyl-L-methionine-dependent methyltransferases"/>
    <property type="match status" value="1"/>
</dbReference>
<reference evidence="1" key="1">
    <citation type="submission" date="2016-10" db="EMBL/GenBank/DDBJ databases">
        <authorList>
            <person name="de Groot N.N."/>
        </authorList>
    </citation>
    <scope>NUCLEOTIDE SEQUENCE</scope>
</reference>
<proteinExistence type="predicted"/>
<evidence type="ECO:0008006" key="2">
    <source>
        <dbReference type="Google" id="ProtNLM"/>
    </source>
</evidence>